<accession>A0ABT5ZHX6</accession>
<comment type="caution">
    <text evidence="1">The sequence shown here is derived from an EMBL/GenBank/DDBJ whole genome shotgun (WGS) entry which is preliminary data.</text>
</comment>
<proteinExistence type="predicted"/>
<evidence type="ECO:0000313" key="1">
    <source>
        <dbReference type="EMBL" id="MDF3289428.1"/>
    </source>
</evidence>
<protein>
    <submittedName>
        <fullName evidence="1">Protein phosphatase 2C domain-containing protein</fullName>
    </submittedName>
</protein>
<evidence type="ECO:0000313" key="2">
    <source>
        <dbReference type="Proteomes" id="UP001216579"/>
    </source>
</evidence>
<organism evidence="1 2">
    <name type="scientific">Streptomyces silvisoli</name>
    <dbReference type="NCBI Taxonomy" id="3034235"/>
    <lineage>
        <taxon>Bacteria</taxon>
        <taxon>Bacillati</taxon>
        <taxon>Actinomycetota</taxon>
        <taxon>Actinomycetes</taxon>
        <taxon>Kitasatosporales</taxon>
        <taxon>Streptomycetaceae</taxon>
        <taxon>Streptomyces</taxon>
    </lineage>
</organism>
<gene>
    <name evidence="1" type="ORF">P3G67_09285</name>
</gene>
<name>A0ABT5ZHX6_9ACTN</name>
<sequence length="281" mass="30076">MRIETATEPGDPERPNEDFAAVALPASGQGAAVVLLDGVTPHPEGTGCVHGVPWLVARLGGALLELSGSQRDMTLRECLAEAIARTARQHGESCDLSHPYTPQATVVAVRWNQDAVEHLVLSDSVLLIEDTTGNTRAVLDDRLDHLPEPVPSLRAAVRALPRDSAEWARARAEHARAVEALRNAEGGFFTAAADPSVVARAVCGTTPRAEVRAVAALTDGAARLVEVFHECDWPELLALLRKEGPQSLITRVRTAESADPLRSAFPRSKRHDDATAVLAEL</sequence>
<reference evidence="1 2" key="1">
    <citation type="submission" date="2023-03" db="EMBL/GenBank/DDBJ databases">
        <title>Draft genome sequence of Streptomyces sp. RB6PN23 isolated from peat swamp forest in Thailand.</title>
        <authorList>
            <person name="Klaysubun C."/>
            <person name="Duangmal K."/>
        </authorList>
    </citation>
    <scope>NUCLEOTIDE SEQUENCE [LARGE SCALE GENOMIC DNA]</scope>
    <source>
        <strain evidence="1 2">RB6PN23</strain>
    </source>
</reference>
<dbReference type="RefSeq" id="WP_276092996.1">
    <property type="nucleotide sequence ID" value="NZ_JARJBC010000004.1"/>
</dbReference>
<dbReference type="Proteomes" id="UP001216579">
    <property type="component" value="Unassembled WGS sequence"/>
</dbReference>
<dbReference type="EMBL" id="JARJBC010000004">
    <property type="protein sequence ID" value="MDF3289428.1"/>
    <property type="molecule type" value="Genomic_DNA"/>
</dbReference>
<keyword evidence="2" id="KW-1185">Reference proteome</keyword>